<evidence type="ECO:0000313" key="6">
    <source>
        <dbReference type="EMBL" id="OUD99763.1"/>
    </source>
</evidence>
<dbReference type="InterPro" id="IPR050699">
    <property type="entry name" value="RNA-DNA_Helicase"/>
</dbReference>
<evidence type="ECO:0000259" key="5">
    <source>
        <dbReference type="PROSITE" id="PS51192"/>
    </source>
</evidence>
<organism evidence="6 7">
    <name type="scientific">Clavibacter michiganensis subsp. michiganensis</name>
    <dbReference type="NCBI Taxonomy" id="33013"/>
    <lineage>
        <taxon>Bacteria</taxon>
        <taxon>Bacillati</taxon>
        <taxon>Actinomycetota</taxon>
        <taxon>Actinomycetes</taxon>
        <taxon>Micrococcales</taxon>
        <taxon>Microbacteriaceae</taxon>
        <taxon>Clavibacter</taxon>
    </lineage>
</organism>
<reference evidence="6 7" key="1">
    <citation type="submission" date="2016-08" db="EMBL/GenBank/DDBJ databases">
        <title>Genome sequence of Clavibacter michiganensis subsp. michiganensis strain CASJ007.</title>
        <authorList>
            <person name="Thapa S.P."/>
            <person name="Coaker G."/>
        </authorList>
    </citation>
    <scope>NUCLEOTIDE SEQUENCE [LARGE SCALE GENOMIC DNA]</scope>
    <source>
        <strain evidence="6">CASJ007</strain>
    </source>
</reference>
<proteinExistence type="predicted"/>
<dbReference type="Gene3D" id="3.40.50.300">
    <property type="entry name" value="P-loop containing nucleotide triphosphate hydrolases"/>
    <property type="match status" value="1"/>
</dbReference>
<keyword evidence="3 6" id="KW-0347">Helicase</keyword>
<keyword evidence="7" id="KW-1185">Reference proteome</keyword>
<dbReference type="InterPro" id="IPR011545">
    <property type="entry name" value="DEAD/DEAH_box_helicase_dom"/>
</dbReference>
<dbReference type="Proteomes" id="UP000195062">
    <property type="component" value="Unassembled WGS sequence"/>
</dbReference>
<gene>
    <name evidence="6" type="ORF">CMMCAS07_20025</name>
</gene>
<protein>
    <submittedName>
        <fullName evidence="6">Ski2-like helicase</fullName>
    </submittedName>
</protein>
<evidence type="ECO:0000256" key="4">
    <source>
        <dbReference type="ARBA" id="ARBA00022840"/>
    </source>
</evidence>
<dbReference type="AlphaFoldDB" id="A0A251XDP1"/>
<dbReference type="InterPro" id="IPR014001">
    <property type="entry name" value="Helicase_ATP-bd"/>
</dbReference>
<dbReference type="PANTHER" id="PTHR12131">
    <property type="entry name" value="ATP-DEPENDENT RNA AND DNA HELICASE"/>
    <property type="match status" value="1"/>
</dbReference>
<dbReference type="EMBL" id="MDHH01000010">
    <property type="protein sequence ID" value="OUD99763.1"/>
    <property type="molecule type" value="Genomic_DNA"/>
</dbReference>
<feature type="domain" description="Helicase ATP-binding" evidence="5">
    <location>
        <begin position="17"/>
        <end position="173"/>
    </location>
</feature>
<dbReference type="SUPFAM" id="SSF52540">
    <property type="entry name" value="P-loop containing nucleoside triphosphate hydrolases"/>
    <property type="match status" value="1"/>
</dbReference>
<dbReference type="SMART" id="SM00487">
    <property type="entry name" value="DEXDc"/>
    <property type="match status" value="1"/>
</dbReference>
<dbReference type="GO" id="GO:0004386">
    <property type="term" value="F:helicase activity"/>
    <property type="evidence" value="ECO:0007669"/>
    <property type="project" value="UniProtKB-KW"/>
</dbReference>
<keyword evidence="2" id="KW-0378">Hydrolase</keyword>
<dbReference type="GO" id="GO:0005524">
    <property type="term" value="F:ATP binding"/>
    <property type="evidence" value="ECO:0007669"/>
    <property type="project" value="UniProtKB-KW"/>
</dbReference>
<dbReference type="GO" id="GO:0016787">
    <property type="term" value="F:hydrolase activity"/>
    <property type="evidence" value="ECO:0007669"/>
    <property type="project" value="UniProtKB-KW"/>
</dbReference>
<comment type="caution">
    <text evidence="6">The sequence shown here is derived from an EMBL/GenBank/DDBJ whole genome shotgun (WGS) entry which is preliminary data.</text>
</comment>
<accession>A0A251XDP1</accession>
<keyword evidence="1" id="KW-0547">Nucleotide-binding</keyword>
<name>A0A251XDP1_CLAMM</name>
<evidence type="ECO:0000256" key="3">
    <source>
        <dbReference type="ARBA" id="ARBA00022806"/>
    </source>
</evidence>
<evidence type="ECO:0000256" key="2">
    <source>
        <dbReference type="ARBA" id="ARBA00022801"/>
    </source>
</evidence>
<sequence>MGAGAGDRAVPAQDEAALEIASGANLILSTPTGTGKSLVAVAAHFAALARGRRSYYTAPIKALVSEKFFALVELFGAAQVGMVTGDSSVNPDAPIICCTAEILANRSLRGGADTPVDQVVMDEFHFYADPQRGWAWQVPLLLLPHAQFVLMSATLGDVTELADDLTRRTGRPTARITGIERPVPLFFHYAVTPVQETVEELLDTKQAPVYIVHFAQAAALERAQALSSIKIVTREQRDEIAEIIGGFRFSTAFGKTLSRLVRAGSACTTRACCRSTGGSSSSSRSRASSG</sequence>
<dbReference type="InterPro" id="IPR027417">
    <property type="entry name" value="P-loop_NTPase"/>
</dbReference>
<keyword evidence="4" id="KW-0067">ATP-binding</keyword>
<dbReference type="GO" id="GO:0003676">
    <property type="term" value="F:nucleic acid binding"/>
    <property type="evidence" value="ECO:0007669"/>
    <property type="project" value="InterPro"/>
</dbReference>
<dbReference type="Pfam" id="PF00270">
    <property type="entry name" value="DEAD"/>
    <property type="match status" value="1"/>
</dbReference>
<evidence type="ECO:0000256" key="1">
    <source>
        <dbReference type="ARBA" id="ARBA00022741"/>
    </source>
</evidence>
<dbReference type="PROSITE" id="PS51192">
    <property type="entry name" value="HELICASE_ATP_BIND_1"/>
    <property type="match status" value="1"/>
</dbReference>
<evidence type="ECO:0000313" key="7">
    <source>
        <dbReference type="Proteomes" id="UP000195062"/>
    </source>
</evidence>
<dbReference type="PANTHER" id="PTHR12131:SF1">
    <property type="entry name" value="ATP-DEPENDENT RNA HELICASE SUPV3L1, MITOCHONDRIAL-RELATED"/>
    <property type="match status" value="1"/>
</dbReference>